<dbReference type="InterPro" id="IPR027383">
    <property type="entry name" value="Znf_put"/>
</dbReference>
<name>A0ABY6CTW2_9BACT</name>
<organism evidence="2 3">
    <name type="scientific">Reichenbachiella agarivorans</name>
    <dbReference type="NCBI Taxonomy" id="2979464"/>
    <lineage>
        <taxon>Bacteria</taxon>
        <taxon>Pseudomonadati</taxon>
        <taxon>Bacteroidota</taxon>
        <taxon>Cytophagia</taxon>
        <taxon>Cytophagales</taxon>
        <taxon>Reichenbachiellaceae</taxon>
        <taxon>Reichenbachiella</taxon>
    </lineage>
</organism>
<sequence length="92" mass="10634">MGLKQYVQNVKFRTGMANCREYIDLIYDVIDNQSSPSQEQYLRRHLKLCLKCVDALNLEKELKKAIQLKSVHQEVPKDLADSIKNKIAKSTP</sequence>
<evidence type="ECO:0000259" key="1">
    <source>
        <dbReference type="Pfam" id="PF13490"/>
    </source>
</evidence>
<dbReference type="Pfam" id="PF13490">
    <property type="entry name" value="zf-HC2"/>
    <property type="match status" value="1"/>
</dbReference>
<dbReference type="EMBL" id="CP106679">
    <property type="protein sequence ID" value="UXP32903.1"/>
    <property type="molecule type" value="Genomic_DNA"/>
</dbReference>
<keyword evidence="3" id="KW-1185">Reference proteome</keyword>
<dbReference type="RefSeq" id="WP_262310335.1">
    <property type="nucleotide sequence ID" value="NZ_CP106679.1"/>
</dbReference>
<reference evidence="2" key="1">
    <citation type="submission" date="2022-09" db="EMBL/GenBank/DDBJ databases">
        <title>Comparative genomics and taxonomic characterization of three novel marine species of genus Reichenbachiella exhibiting antioxidant and polysaccharide degradation activities.</title>
        <authorList>
            <person name="Muhammad N."/>
            <person name="Lee Y.-J."/>
            <person name="Ko J."/>
            <person name="Kim S.-G."/>
        </authorList>
    </citation>
    <scope>NUCLEOTIDE SEQUENCE</scope>
    <source>
        <strain evidence="2">BKB1-1</strain>
    </source>
</reference>
<accession>A0ABY6CTW2</accession>
<protein>
    <recommendedName>
        <fullName evidence="1">Putative zinc-finger domain-containing protein</fullName>
    </recommendedName>
</protein>
<dbReference type="Proteomes" id="UP001065174">
    <property type="component" value="Chromosome"/>
</dbReference>
<feature type="domain" description="Putative zinc-finger" evidence="1">
    <location>
        <begin position="19"/>
        <end position="52"/>
    </location>
</feature>
<gene>
    <name evidence="2" type="ORF">N6H18_02900</name>
</gene>
<evidence type="ECO:0000313" key="3">
    <source>
        <dbReference type="Proteomes" id="UP001065174"/>
    </source>
</evidence>
<proteinExistence type="predicted"/>
<evidence type="ECO:0000313" key="2">
    <source>
        <dbReference type="EMBL" id="UXP32903.1"/>
    </source>
</evidence>